<gene>
    <name evidence="1" type="ORF">BGT96224V316_LOCUS4296</name>
</gene>
<organism evidence="1 2">
    <name type="scientific">Blumeria graminis f. sp. tritici</name>
    <dbReference type="NCBI Taxonomy" id="62690"/>
    <lineage>
        <taxon>Eukaryota</taxon>
        <taxon>Fungi</taxon>
        <taxon>Dikarya</taxon>
        <taxon>Ascomycota</taxon>
        <taxon>Pezizomycotina</taxon>
        <taxon>Leotiomycetes</taxon>
        <taxon>Erysiphales</taxon>
        <taxon>Erysiphaceae</taxon>
        <taxon>Blumeria</taxon>
    </lineage>
</organism>
<accession>A0A9X9QCW2</accession>
<protein>
    <submittedName>
        <fullName evidence="1">Bgt-51353</fullName>
    </submittedName>
</protein>
<dbReference type="AlphaFoldDB" id="A0A9X9QCW2"/>
<keyword evidence="2" id="KW-1185">Reference proteome</keyword>
<reference evidence="1 2" key="1">
    <citation type="submission" date="2018-08" db="EMBL/GenBank/DDBJ databases">
        <authorList>
            <person name="Muller C M."/>
        </authorList>
    </citation>
    <scope>NUCLEOTIDE SEQUENCE [LARGE SCALE GENOMIC DNA]</scope>
</reference>
<dbReference type="EMBL" id="LR026989">
    <property type="protein sequence ID" value="VDB88052.1"/>
    <property type="molecule type" value="Genomic_DNA"/>
</dbReference>
<dbReference type="Proteomes" id="UP000324639">
    <property type="component" value="Chromosome Bgt_-06"/>
</dbReference>
<sequence>MTITSLSMFHVWDSTEAWSDMIPGG</sequence>
<proteinExistence type="predicted"/>
<evidence type="ECO:0000313" key="1">
    <source>
        <dbReference type="EMBL" id="VDB88052.1"/>
    </source>
</evidence>
<name>A0A9X9QCW2_BLUGR</name>
<evidence type="ECO:0000313" key="2">
    <source>
        <dbReference type="Proteomes" id="UP000324639"/>
    </source>
</evidence>